<evidence type="ECO:0000313" key="2">
    <source>
        <dbReference type="Proteomes" id="UP000807025"/>
    </source>
</evidence>
<sequence length="126" mass="14243">MTDHIDCEVDAERAQLVLPLQVHAVCVPSGKGEYICARRRGQDLPGWCLGYITTPWTDDDRCVVVCLERAGMIVRARKGTRWRERPHTGGRNFQSRAPEVQASFCPLRYTAHFKADGHAMGMRALF</sequence>
<evidence type="ECO:0000313" key="1">
    <source>
        <dbReference type="EMBL" id="KAF9489491.1"/>
    </source>
</evidence>
<organism evidence="1 2">
    <name type="scientific">Pleurotus eryngii</name>
    <name type="common">Boletus of the steppes</name>
    <dbReference type="NCBI Taxonomy" id="5323"/>
    <lineage>
        <taxon>Eukaryota</taxon>
        <taxon>Fungi</taxon>
        <taxon>Dikarya</taxon>
        <taxon>Basidiomycota</taxon>
        <taxon>Agaricomycotina</taxon>
        <taxon>Agaricomycetes</taxon>
        <taxon>Agaricomycetidae</taxon>
        <taxon>Agaricales</taxon>
        <taxon>Pleurotineae</taxon>
        <taxon>Pleurotaceae</taxon>
        <taxon>Pleurotus</taxon>
    </lineage>
</organism>
<reference evidence="1" key="1">
    <citation type="submission" date="2020-11" db="EMBL/GenBank/DDBJ databases">
        <authorList>
            <consortium name="DOE Joint Genome Institute"/>
            <person name="Ahrendt S."/>
            <person name="Riley R."/>
            <person name="Andreopoulos W."/>
            <person name="Labutti K."/>
            <person name="Pangilinan J."/>
            <person name="Ruiz-Duenas F.J."/>
            <person name="Barrasa J.M."/>
            <person name="Sanchez-Garcia M."/>
            <person name="Camarero S."/>
            <person name="Miyauchi S."/>
            <person name="Serrano A."/>
            <person name="Linde D."/>
            <person name="Babiker R."/>
            <person name="Drula E."/>
            <person name="Ayuso-Fernandez I."/>
            <person name="Pacheco R."/>
            <person name="Padilla G."/>
            <person name="Ferreira P."/>
            <person name="Barriuso J."/>
            <person name="Kellner H."/>
            <person name="Castanera R."/>
            <person name="Alfaro M."/>
            <person name="Ramirez L."/>
            <person name="Pisabarro A.G."/>
            <person name="Kuo A."/>
            <person name="Tritt A."/>
            <person name="Lipzen A."/>
            <person name="He G."/>
            <person name="Yan M."/>
            <person name="Ng V."/>
            <person name="Cullen D."/>
            <person name="Martin F."/>
            <person name="Rosso M.-N."/>
            <person name="Henrissat B."/>
            <person name="Hibbett D."/>
            <person name="Martinez A.T."/>
            <person name="Grigoriev I.V."/>
        </authorList>
    </citation>
    <scope>NUCLEOTIDE SEQUENCE</scope>
    <source>
        <strain evidence="1">ATCC 90797</strain>
    </source>
</reference>
<dbReference type="AlphaFoldDB" id="A0A9P5ZL33"/>
<protein>
    <submittedName>
        <fullName evidence="1">Uncharacterized protein</fullName>
    </submittedName>
</protein>
<dbReference type="EMBL" id="MU154669">
    <property type="protein sequence ID" value="KAF9489491.1"/>
    <property type="molecule type" value="Genomic_DNA"/>
</dbReference>
<name>A0A9P5ZL33_PLEER</name>
<gene>
    <name evidence="1" type="ORF">BDN71DRAFT_1512064</name>
</gene>
<keyword evidence="2" id="KW-1185">Reference proteome</keyword>
<proteinExistence type="predicted"/>
<accession>A0A9P5ZL33</accession>
<dbReference type="Proteomes" id="UP000807025">
    <property type="component" value="Unassembled WGS sequence"/>
</dbReference>
<comment type="caution">
    <text evidence="1">The sequence shown here is derived from an EMBL/GenBank/DDBJ whole genome shotgun (WGS) entry which is preliminary data.</text>
</comment>